<protein>
    <submittedName>
        <fullName evidence="1">U-box domain-containing protein</fullName>
    </submittedName>
</protein>
<proteinExistence type="predicted"/>
<dbReference type="EMBL" id="AEYI02002354">
    <property type="protein sequence ID" value="KFG28542.1"/>
    <property type="molecule type" value="Genomic_DNA"/>
</dbReference>
<dbReference type="AlphaFoldDB" id="A0A086J8S4"/>
<dbReference type="GO" id="GO:0000209">
    <property type="term" value="P:protein polyubiquitination"/>
    <property type="evidence" value="ECO:0007669"/>
    <property type="project" value="TreeGrafter"/>
</dbReference>
<gene>
    <name evidence="1" type="ORF">TGP89_280490A</name>
</gene>
<dbReference type="GO" id="GO:0036503">
    <property type="term" value="P:ERAD pathway"/>
    <property type="evidence" value="ECO:0007669"/>
    <property type="project" value="InterPro"/>
</dbReference>
<accession>A0A086J8S4</accession>
<dbReference type="GO" id="GO:0000151">
    <property type="term" value="C:ubiquitin ligase complex"/>
    <property type="evidence" value="ECO:0007669"/>
    <property type="project" value="InterPro"/>
</dbReference>
<name>A0A086J8S4_TOXGO</name>
<dbReference type="PANTHER" id="PTHR13931">
    <property type="entry name" value="UBIQUITINATION FACTOR E4"/>
    <property type="match status" value="1"/>
</dbReference>
<comment type="caution">
    <text evidence="1">The sequence shown here is derived from an EMBL/GenBank/DDBJ whole genome shotgun (WGS) entry which is preliminary data.</text>
</comment>
<organism evidence="1">
    <name type="scientific">Toxoplasma gondii p89</name>
    <dbReference type="NCBI Taxonomy" id="943119"/>
    <lineage>
        <taxon>Eukaryota</taxon>
        <taxon>Sar</taxon>
        <taxon>Alveolata</taxon>
        <taxon>Apicomplexa</taxon>
        <taxon>Conoidasida</taxon>
        <taxon>Coccidia</taxon>
        <taxon>Eucoccidiorida</taxon>
        <taxon>Eimeriorina</taxon>
        <taxon>Sarcocystidae</taxon>
        <taxon>Toxoplasma</taxon>
    </lineage>
</organism>
<reference evidence="1" key="1">
    <citation type="submission" date="2014-03" db="EMBL/GenBank/DDBJ databases">
        <authorList>
            <person name="Sibley D."/>
            <person name="Venepally P."/>
            <person name="Karamycheva S."/>
            <person name="Hadjithomas M."/>
            <person name="Khan A."/>
            <person name="Brunk B."/>
            <person name="Roos D."/>
            <person name="Caler E."/>
            <person name="Lorenzi H."/>
        </authorList>
    </citation>
    <scope>NUCLEOTIDE SEQUENCE [LARGE SCALE GENOMIC DNA]</scope>
    <source>
        <strain evidence="1">P89</strain>
    </source>
</reference>
<dbReference type="PANTHER" id="PTHR13931:SF2">
    <property type="entry name" value="UBIQUITIN CONJUGATION FACTOR E4 B"/>
    <property type="match status" value="1"/>
</dbReference>
<dbReference type="GO" id="GO:0005634">
    <property type="term" value="C:nucleus"/>
    <property type="evidence" value="ECO:0007669"/>
    <property type="project" value="TreeGrafter"/>
</dbReference>
<dbReference type="InterPro" id="IPR045132">
    <property type="entry name" value="UBE4"/>
</dbReference>
<dbReference type="GO" id="GO:0034450">
    <property type="term" value="F:ubiquitin-ubiquitin ligase activity"/>
    <property type="evidence" value="ECO:0007669"/>
    <property type="project" value="InterPro"/>
</dbReference>
<evidence type="ECO:0000313" key="1">
    <source>
        <dbReference type="EMBL" id="KFG28542.1"/>
    </source>
</evidence>
<sequence length="373" mass="42067">MQDSPQSSAAACGAAATIGPAKEDHFLQLVLRLTVDATTASTPHCQLYYLKRYAEELTREGKPLKLARADLETILIKRIQDAAKEGTPNVFRFLADCFHRANDEVYSKGLPAALRPGVVQELQRQLVDYSVLLLSCPELFELGDPPPYAMLGEQLTQFVEMGCPLSFFARMVDTLVQQGTETGEDFLGRWFTPTIKSLSERLNLHSMTEYKSAPLNALKFLSSQKAVARLMADPAILLPEFPRRFPVTKPGLFYQENSLLGRLLAQTLLDGPTLKNVGTPYRTQERKHLGRKGQSFKTLEMKTRRTVALDECAYSKALKHRRETTGQMMSEQEIRGKRCSEGLSKEGILQLMNYETTKIPQTLKEGIMRQYRR</sequence>
<dbReference type="Proteomes" id="UP000028828">
    <property type="component" value="Unassembled WGS sequence"/>
</dbReference>
<dbReference type="VEuPathDB" id="ToxoDB:TGP89_280490A"/>
<dbReference type="GO" id="GO:0005737">
    <property type="term" value="C:cytoplasm"/>
    <property type="evidence" value="ECO:0007669"/>
    <property type="project" value="TreeGrafter"/>
</dbReference>